<evidence type="ECO:0000256" key="3">
    <source>
        <dbReference type="ARBA" id="ARBA00022723"/>
    </source>
</evidence>
<name>A0A5Q2N280_9FIRM</name>
<dbReference type="PANTHER" id="PTHR43545">
    <property type="entry name" value="FORMATE DEHYDROGENASE, NITRATE-INDUCIBLE, IRON-SULFUR SUBUNIT"/>
    <property type="match status" value="1"/>
</dbReference>
<keyword evidence="6 7" id="KW-0411">Iron-sulfur</keyword>
<sequence length="263" mass="29163">MTRMARFVDITQCIACRGCQVACKQWNQLPGEIGSFTGTYQSHNNLSPNRWTMIRYYEHKNSEGEMEWDFVKQCCLHCGEPSCVKACPNDALRKADNGAVVTIKENCVGCGYCEIYCPFKIPKIDQRAKKMSKCTFCLGRIGNNMEPACSKTCVTDAILYGPRDEMVRVAQERLQTVQGQYPKATLYGIDELGGLGMIYLLPDRPSKYDLPENPQAPLSLTLLKDVVQPAGTLALAGTVVGLAGAALLSWRNERMKGGDKKND</sequence>
<dbReference type="GO" id="GO:0030313">
    <property type="term" value="C:cell envelope"/>
    <property type="evidence" value="ECO:0007669"/>
    <property type="project" value="UniProtKB-SubCell"/>
</dbReference>
<comment type="subcellular location">
    <subcellularLocation>
        <location evidence="1">Cell envelope</location>
    </subcellularLocation>
</comment>
<evidence type="ECO:0000259" key="9">
    <source>
        <dbReference type="PROSITE" id="PS51379"/>
    </source>
</evidence>
<dbReference type="GO" id="GO:0015944">
    <property type="term" value="P:formate oxidation"/>
    <property type="evidence" value="ECO:0007669"/>
    <property type="project" value="InterPro"/>
</dbReference>
<dbReference type="Proteomes" id="UP000366051">
    <property type="component" value="Chromosome"/>
</dbReference>
<dbReference type="InterPro" id="IPR017900">
    <property type="entry name" value="4Fe4S_Fe_S_CS"/>
</dbReference>
<feature type="binding site" evidence="7">
    <location>
        <position position="87"/>
    </location>
    <ligand>
        <name>[4Fe-4S] cluster</name>
        <dbReference type="ChEBI" id="CHEBI:49883"/>
        <label>4</label>
    </ligand>
</feature>
<keyword evidence="11" id="KW-1185">Reference proteome</keyword>
<dbReference type="OrthoDB" id="9810688at2"/>
<dbReference type="SUPFAM" id="SSF54862">
    <property type="entry name" value="4Fe-4S ferredoxins"/>
    <property type="match status" value="1"/>
</dbReference>
<feature type="binding site" evidence="7">
    <location>
        <position position="137"/>
    </location>
    <ligand>
        <name>[4Fe-4S] cluster</name>
        <dbReference type="ChEBI" id="CHEBI:49883"/>
        <label>2</label>
    </ligand>
</feature>
<dbReference type="GO" id="GO:0051539">
    <property type="term" value="F:4 iron, 4 sulfur cluster binding"/>
    <property type="evidence" value="ECO:0007669"/>
    <property type="project" value="UniProtKB-KW"/>
</dbReference>
<feature type="binding site" evidence="7">
    <location>
        <position position="16"/>
    </location>
    <ligand>
        <name>[4Fe-4S] cluster</name>
        <dbReference type="ChEBI" id="CHEBI:49883"/>
        <label>1</label>
    </ligand>
</feature>
<feature type="domain" description="4Fe-4S ferredoxin-type" evidence="9">
    <location>
        <begin position="64"/>
        <end position="97"/>
    </location>
</feature>
<evidence type="ECO:0000256" key="8">
    <source>
        <dbReference type="SAM" id="Phobius"/>
    </source>
</evidence>
<accession>A0A5Q2N280</accession>
<dbReference type="Gene3D" id="3.30.70.20">
    <property type="match status" value="2"/>
</dbReference>
<gene>
    <name evidence="10" type="ORF">FTV88_2303</name>
</gene>
<dbReference type="EMBL" id="CP045875">
    <property type="protein sequence ID" value="QGG48401.1"/>
    <property type="molecule type" value="Genomic_DNA"/>
</dbReference>
<evidence type="ECO:0000256" key="2">
    <source>
        <dbReference type="ARBA" id="ARBA00022485"/>
    </source>
</evidence>
<feature type="binding site" evidence="7">
    <location>
        <position position="153"/>
    </location>
    <ligand>
        <name>[4Fe-4S] cluster</name>
        <dbReference type="ChEBI" id="CHEBI:49883"/>
        <label>1</label>
    </ligand>
</feature>
<dbReference type="PANTHER" id="PTHR43545:SF6">
    <property type="entry name" value="FORMATE DEHYDROGENASE, NITRATE-INDUCIBLE, IRON-SULFUR SUBUNIT"/>
    <property type="match status" value="1"/>
</dbReference>
<dbReference type="InterPro" id="IPR051555">
    <property type="entry name" value="FDH_Electron_Transfer_Unit"/>
</dbReference>
<evidence type="ECO:0000256" key="7">
    <source>
        <dbReference type="PIRSR" id="PIRSR036298-50"/>
    </source>
</evidence>
<feature type="transmembrane region" description="Helical" evidence="8">
    <location>
        <begin position="230"/>
        <end position="250"/>
    </location>
</feature>
<dbReference type="CDD" id="cd10562">
    <property type="entry name" value="FDH_b_like"/>
    <property type="match status" value="1"/>
</dbReference>
<protein>
    <submittedName>
        <fullName evidence="10">4Fe-4S dicluster domain-containing protein</fullName>
    </submittedName>
</protein>
<feature type="binding site" evidence="7">
    <location>
        <position position="23"/>
    </location>
    <ligand>
        <name>[4Fe-4S] cluster</name>
        <dbReference type="ChEBI" id="CHEBI:49883"/>
        <label>2</label>
    </ligand>
</feature>
<dbReference type="PROSITE" id="PS51379">
    <property type="entry name" value="4FE4S_FER_2"/>
    <property type="match status" value="2"/>
</dbReference>
<feature type="binding site" evidence="7">
    <location>
        <position position="13"/>
    </location>
    <ligand>
        <name>[4Fe-4S] cluster</name>
        <dbReference type="ChEBI" id="CHEBI:49883"/>
        <label>1</label>
    </ligand>
</feature>
<feature type="binding site" evidence="7">
    <location>
        <position position="83"/>
    </location>
    <ligand>
        <name>[4Fe-4S] cluster</name>
        <dbReference type="ChEBI" id="CHEBI:49883"/>
        <label>3</label>
    </ligand>
</feature>
<evidence type="ECO:0000256" key="6">
    <source>
        <dbReference type="ARBA" id="ARBA00023014"/>
    </source>
</evidence>
<dbReference type="KEGG" id="hcv:FTV88_2303"/>
<organism evidence="10 11">
    <name type="scientific">Heliorestis convoluta</name>
    <dbReference type="NCBI Taxonomy" id="356322"/>
    <lineage>
        <taxon>Bacteria</taxon>
        <taxon>Bacillati</taxon>
        <taxon>Bacillota</taxon>
        <taxon>Clostridia</taxon>
        <taxon>Eubacteriales</taxon>
        <taxon>Heliobacteriaceae</taxon>
        <taxon>Heliorestis</taxon>
    </lineage>
</organism>
<dbReference type="RefSeq" id="WP_153725585.1">
    <property type="nucleotide sequence ID" value="NZ_CP045875.1"/>
</dbReference>
<evidence type="ECO:0000256" key="1">
    <source>
        <dbReference type="ARBA" id="ARBA00004196"/>
    </source>
</evidence>
<feature type="binding site" evidence="7">
    <location>
        <position position="75"/>
    </location>
    <ligand>
        <name>[4Fe-4S] cluster</name>
        <dbReference type="ChEBI" id="CHEBI:49883"/>
        <label>3</label>
    </ligand>
</feature>
<feature type="binding site" evidence="7">
    <location>
        <position position="117"/>
    </location>
    <ligand>
        <name>[4Fe-4S] cluster</name>
        <dbReference type="ChEBI" id="CHEBI:49883"/>
        <label>3</label>
    </ligand>
</feature>
<evidence type="ECO:0000256" key="5">
    <source>
        <dbReference type="ARBA" id="ARBA00023004"/>
    </source>
</evidence>
<dbReference type="PIRSF" id="PIRSF036298">
    <property type="entry name" value="FDH_4Fe4S"/>
    <property type="match status" value="1"/>
</dbReference>
<keyword evidence="5 7" id="KW-0408">Iron</keyword>
<feature type="binding site" evidence="7">
    <location>
        <position position="113"/>
    </location>
    <ligand>
        <name>[4Fe-4S] cluster</name>
        <dbReference type="ChEBI" id="CHEBI:49883"/>
        <label>4</label>
    </ligand>
</feature>
<keyword evidence="8" id="KW-0472">Membrane</keyword>
<dbReference type="PROSITE" id="PS00198">
    <property type="entry name" value="4FE4S_FER_1"/>
    <property type="match status" value="1"/>
</dbReference>
<dbReference type="AlphaFoldDB" id="A0A5Q2N280"/>
<feature type="binding site" evidence="7">
    <location>
        <position position="107"/>
    </location>
    <ligand>
        <name>[4Fe-4S] cluster</name>
        <dbReference type="ChEBI" id="CHEBI:49883"/>
        <label>4</label>
    </ligand>
</feature>
<dbReference type="GO" id="GO:0046872">
    <property type="term" value="F:metal ion binding"/>
    <property type="evidence" value="ECO:0007669"/>
    <property type="project" value="UniProtKB-KW"/>
</dbReference>
<feature type="binding site" evidence="7">
    <location>
        <position position="19"/>
    </location>
    <ligand>
        <name>[4Fe-4S] cluster</name>
        <dbReference type="ChEBI" id="CHEBI:49883"/>
        <label>1</label>
    </ligand>
</feature>
<evidence type="ECO:0000313" key="11">
    <source>
        <dbReference type="Proteomes" id="UP000366051"/>
    </source>
</evidence>
<comment type="cofactor">
    <cofactor evidence="7">
        <name>[4Fe-4S] cluster</name>
        <dbReference type="ChEBI" id="CHEBI:49883"/>
    </cofactor>
    <text evidence="7">Binds 4 [4Fe-4S] clusters per subunit.</text>
</comment>
<dbReference type="Pfam" id="PF13247">
    <property type="entry name" value="Fer4_11"/>
    <property type="match status" value="1"/>
</dbReference>
<evidence type="ECO:0000256" key="4">
    <source>
        <dbReference type="ARBA" id="ARBA00022737"/>
    </source>
</evidence>
<keyword evidence="8" id="KW-1133">Transmembrane helix</keyword>
<dbReference type="InterPro" id="IPR017896">
    <property type="entry name" value="4Fe4S_Fe-S-bd"/>
</dbReference>
<feature type="binding site" evidence="7">
    <location>
        <position position="134"/>
    </location>
    <ligand>
        <name>[4Fe-4S] cluster</name>
        <dbReference type="ChEBI" id="CHEBI:49883"/>
        <label>2</label>
    </ligand>
</feature>
<feature type="domain" description="4Fe-4S ferredoxin-type" evidence="9">
    <location>
        <begin position="98"/>
        <end position="127"/>
    </location>
</feature>
<keyword evidence="4" id="KW-0677">Repeat</keyword>
<dbReference type="GO" id="GO:0045333">
    <property type="term" value="P:cellular respiration"/>
    <property type="evidence" value="ECO:0007669"/>
    <property type="project" value="InterPro"/>
</dbReference>
<evidence type="ECO:0000313" key="10">
    <source>
        <dbReference type="EMBL" id="QGG48401.1"/>
    </source>
</evidence>
<keyword evidence="2 7" id="KW-0004">4Fe-4S</keyword>
<keyword evidence="3 7" id="KW-0479">Metal-binding</keyword>
<dbReference type="InterPro" id="IPR014603">
    <property type="entry name" value="Formate_DH_Fe-S_su"/>
</dbReference>
<keyword evidence="8" id="KW-0812">Transmembrane</keyword>
<feature type="binding site" evidence="7">
    <location>
        <position position="149"/>
    </location>
    <ligand>
        <name>[4Fe-4S] cluster</name>
        <dbReference type="ChEBI" id="CHEBI:49883"/>
        <label>2</label>
    </ligand>
</feature>
<feature type="binding site" evidence="7">
    <location>
        <position position="110"/>
    </location>
    <ligand>
        <name>[4Fe-4S] cluster</name>
        <dbReference type="ChEBI" id="CHEBI:49883"/>
        <label>4</label>
    </ligand>
</feature>
<reference evidence="11" key="1">
    <citation type="submission" date="2019-11" db="EMBL/GenBank/DDBJ databases">
        <title>Genome sequence of Heliorestis convoluta strain HH, an alkaliphilic and minimalistic phototrophic bacterium from a soda lake in Egypt.</title>
        <authorList>
            <person name="Dewey E.D."/>
            <person name="Stokes L.M."/>
            <person name="Burchell B.M."/>
            <person name="Shaffer K.N."/>
            <person name="Huntington A.M."/>
            <person name="Baker J.M."/>
            <person name="Nadendla S."/>
            <person name="Giglio M.G."/>
            <person name="Touchman J.W."/>
            <person name="Blankenship R.E."/>
            <person name="Madigan M.T."/>
            <person name="Sattley W.M."/>
        </authorList>
    </citation>
    <scope>NUCLEOTIDE SEQUENCE [LARGE SCALE GENOMIC DNA]</scope>
    <source>
        <strain evidence="11">HH</strain>
    </source>
</reference>
<proteinExistence type="predicted"/>
<feature type="binding site" evidence="7">
    <location>
        <position position="78"/>
    </location>
    <ligand>
        <name>[4Fe-4S] cluster</name>
        <dbReference type="ChEBI" id="CHEBI:49883"/>
        <label>3</label>
    </ligand>
</feature>